<proteinExistence type="predicted"/>
<evidence type="ECO:0000313" key="3">
    <source>
        <dbReference type="Proteomes" id="UP000306753"/>
    </source>
</evidence>
<comment type="caution">
    <text evidence="2">The sequence shown here is derived from an EMBL/GenBank/DDBJ whole genome shotgun (WGS) entry which is preliminary data.</text>
</comment>
<feature type="compositionally biased region" description="Basic and acidic residues" evidence="1">
    <location>
        <begin position="55"/>
        <end position="67"/>
    </location>
</feature>
<dbReference type="RefSeq" id="WP_138408522.1">
    <property type="nucleotide sequence ID" value="NZ_QLAE01000015.1"/>
</dbReference>
<evidence type="ECO:0000256" key="1">
    <source>
        <dbReference type="SAM" id="MobiDB-lite"/>
    </source>
</evidence>
<organism evidence="2 3">
    <name type="scientific">Stutzerimonas nosocomialis</name>
    <dbReference type="NCBI Taxonomy" id="1056496"/>
    <lineage>
        <taxon>Bacteria</taxon>
        <taxon>Pseudomonadati</taxon>
        <taxon>Pseudomonadota</taxon>
        <taxon>Gammaproteobacteria</taxon>
        <taxon>Pseudomonadales</taxon>
        <taxon>Pseudomonadaceae</taxon>
        <taxon>Stutzerimonas</taxon>
    </lineage>
</organism>
<dbReference type="AlphaFoldDB" id="A0A5R9QHB2"/>
<reference evidence="2 3" key="1">
    <citation type="journal article" date="2017" name="Eur. J. Clin. Microbiol. Infect. Dis.">
        <title>Uncommonly isolated clinical Pseudomonas: identification and phylogenetic assignation.</title>
        <authorList>
            <person name="Mulet M."/>
            <person name="Gomila M."/>
            <person name="Ramirez A."/>
            <person name="Cardew S."/>
            <person name="Moore E.R."/>
            <person name="Lalucat J."/>
            <person name="Garcia-Valdes E."/>
        </authorList>
    </citation>
    <scope>NUCLEOTIDE SEQUENCE [LARGE SCALE GENOMIC DNA]</scope>
    <source>
        <strain evidence="2 3">SD129</strain>
    </source>
</reference>
<dbReference type="OrthoDB" id="6899794at2"/>
<accession>A0A5R9QHB2</accession>
<keyword evidence="3" id="KW-1185">Reference proteome</keyword>
<dbReference type="EMBL" id="QLAG01000006">
    <property type="protein sequence ID" value="TLX64272.1"/>
    <property type="molecule type" value="Genomic_DNA"/>
</dbReference>
<dbReference type="Proteomes" id="UP000306753">
    <property type="component" value="Unassembled WGS sequence"/>
</dbReference>
<evidence type="ECO:0000313" key="2">
    <source>
        <dbReference type="EMBL" id="TLX64272.1"/>
    </source>
</evidence>
<sequence length="78" mass="9097">MTDLKRYRIHYLIDGRPASLTMSSFEEPSIEQAELEILLHHVREPRAAVDAPWESPERRSEHSRMDELGVSNIQIEPE</sequence>
<feature type="region of interest" description="Disordered" evidence="1">
    <location>
        <begin position="48"/>
        <end position="78"/>
    </location>
</feature>
<protein>
    <submittedName>
        <fullName evidence="2">Uncharacterized protein</fullName>
    </submittedName>
</protein>
<name>A0A5R9QHB2_9GAMM</name>
<gene>
    <name evidence="2" type="ORF">DN820_06300</name>
</gene>